<dbReference type="PANTHER" id="PTHR12526:SF637">
    <property type="entry name" value="GLYCOSYLTRANSFERASE EPSF-RELATED"/>
    <property type="match status" value="1"/>
</dbReference>
<proteinExistence type="predicted"/>
<evidence type="ECO:0000259" key="2">
    <source>
        <dbReference type="Pfam" id="PF13439"/>
    </source>
</evidence>
<accession>A4CP27</accession>
<dbReference type="GO" id="GO:0016757">
    <property type="term" value="F:glycosyltransferase activity"/>
    <property type="evidence" value="ECO:0007669"/>
    <property type="project" value="InterPro"/>
</dbReference>
<keyword evidence="4" id="KW-1185">Reference proteome</keyword>
<gene>
    <name evidence="3" type="ordered locus">RB2501_01171</name>
</gene>
<dbReference type="Proteomes" id="UP000009049">
    <property type="component" value="Chromosome"/>
</dbReference>
<dbReference type="EMBL" id="CP001712">
    <property type="protein sequence ID" value="EAR14644.1"/>
    <property type="molecule type" value="Genomic_DNA"/>
</dbReference>
<dbReference type="RefSeq" id="WP_015755432.1">
    <property type="nucleotide sequence ID" value="NC_013222.1"/>
</dbReference>
<evidence type="ECO:0000259" key="1">
    <source>
        <dbReference type="Pfam" id="PF00534"/>
    </source>
</evidence>
<dbReference type="STRING" id="313596.RB2501_01171"/>
<organism evidence="3 4">
    <name type="scientific">Robiginitalea biformata (strain ATCC BAA-864 / DSM 15991 / KCTC 12146 / HTCC2501)</name>
    <dbReference type="NCBI Taxonomy" id="313596"/>
    <lineage>
        <taxon>Bacteria</taxon>
        <taxon>Pseudomonadati</taxon>
        <taxon>Bacteroidota</taxon>
        <taxon>Flavobacteriia</taxon>
        <taxon>Flavobacteriales</taxon>
        <taxon>Flavobacteriaceae</taxon>
        <taxon>Robiginitalea</taxon>
    </lineage>
</organism>
<sequence>MTIAHIIASLDNSSGGPPRVVVPLLSELIKFNNSCQYSLHTVKSQDPIIGDYKLNGIDVHTYNKNLLGYFIKLKQKLNNSNHSIYHGHGIWDPPIHQMATMAKTNNIPYVISPHGMLKPWSLKQSRLKKKLALKLYQFSDLKKANCLHATAIQEAESIRFLGLENPIAIIPNGIPIKDFPLLESKPIKVKKKLLYLSRIHYSKGIENLIEAWAKISDCIKEEWQIDIVGMGDKKYIDQLKFKVATYNLSHSINFLSPLYGENKVAAFQQADLFVLPTYTENFGIAIAESLASGTPVITTKGAPWEDLNKYKCGQWIDIGTAPLIRALEEVLRFPNDKLVTMGLNGRKLIEDKYSIDAVAKKMNELYMWLNQKGAKPEFVV</sequence>
<evidence type="ECO:0000313" key="3">
    <source>
        <dbReference type="EMBL" id="EAR14644.1"/>
    </source>
</evidence>
<dbReference type="Gene3D" id="3.40.50.2000">
    <property type="entry name" value="Glycogen Phosphorylase B"/>
    <property type="match status" value="2"/>
</dbReference>
<feature type="domain" description="Glycosyltransferase subfamily 4-like N-terminal" evidence="2">
    <location>
        <begin position="63"/>
        <end position="176"/>
    </location>
</feature>
<name>A4CP27_ROBBH</name>
<dbReference type="AlphaFoldDB" id="A4CP27"/>
<dbReference type="KEGG" id="rbi:RB2501_01171"/>
<dbReference type="InterPro" id="IPR028098">
    <property type="entry name" value="Glyco_trans_4-like_N"/>
</dbReference>
<feature type="domain" description="Glycosyl transferase family 1" evidence="1">
    <location>
        <begin position="188"/>
        <end position="334"/>
    </location>
</feature>
<dbReference type="Pfam" id="PF00534">
    <property type="entry name" value="Glycos_transf_1"/>
    <property type="match status" value="1"/>
</dbReference>
<dbReference type="PANTHER" id="PTHR12526">
    <property type="entry name" value="GLYCOSYLTRANSFERASE"/>
    <property type="match status" value="1"/>
</dbReference>
<evidence type="ECO:0000313" key="4">
    <source>
        <dbReference type="Proteomes" id="UP000009049"/>
    </source>
</evidence>
<protein>
    <recommendedName>
        <fullName evidence="5">Glycosyltransferase</fullName>
    </recommendedName>
</protein>
<dbReference type="InterPro" id="IPR001296">
    <property type="entry name" value="Glyco_trans_1"/>
</dbReference>
<evidence type="ECO:0008006" key="5">
    <source>
        <dbReference type="Google" id="ProtNLM"/>
    </source>
</evidence>
<reference evidence="3 4" key="1">
    <citation type="journal article" date="2009" name="J. Bacteriol.">
        <title>Complete genome sequence of Robiginitalea biformata HTCC2501.</title>
        <authorList>
            <person name="Oh H.M."/>
            <person name="Giovannoni S.J."/>
            <person name="Lee K."/>
            <person name="Ferriera S."/>
            <person name="Johnson J."/>
            <person name="Cho J.C."/>
        </authorList>
    </citation>
    <scope>NUCLEOTIDE SEQUENCE [LARGE SCALE GENOMIC DNA]</scope>
    <source>
        <strain evidence="4">ATCC BAA-864 / HTCC2501 / KCTC 12146</strain>
    </source>
</reference>
<dbReference type="HOGENOM" id="CLU_009583_2_1_10"/>
<dbReference type="SUPFAM" id="SSF53756">
    <property type="entry name" value="UDP-Glycosyltransferase/glycogen phosphorylase"/>
    <property type="match status" value="1"/>
</dbReference>
<dbReference type="OrthoDB" id="9790710at2"/>
<dbReference type="CAZy" id="GT4">
    <property type="family name" value="Glycosyltransferase Family 4"/>
</dbReference>
<dbReference type="Pfam" id="PF13439">
    <property type="entry name" value="Glyco_transf_4"/>
    <property type="match status" value="1"/>
</dbReference>
<dbReference type="eggNOG" id="COG0438">
    <property type="taxonomic scope" value="Bacteria"/>
</dbReference>